<keyword evidence="2" id="KW-0539">Nucleus</keyword>
<dbReference type="AlphaFoldDB" id="A0A2P6RDW9"/>
<feature type="compositionally biased region" description="Polar residues" evidence="3">
    <location>
        <begin position="183"/>
        <end position="197"/>
    </location>
</feature>
<evidence type="ECO:0000259" key="5">
    <source>
        <dbReference type="PROSITE" id="PS51294"/>
    </source>
</evidence>
<dbReference type="PROSITE" id="PS50090">
    <property type="entry name" value="MYB_LIKE"/>
    <property type="match status" value="1"/>
</dbReference>
<reference evidence="6 7" key="1">
    <citation type="journal article" date="2018" name="Nat. Genet.">
        <title>The Rosa genome provides new insights in the design of modern roses.</title>
        <authorList>
            <person name="Bendahmane M."/>
        </authorList>
    </citation>
    <scope>NUCLEOTIDE SEQUENCE [LARGE SCALE GENOMIC DNA]</scope>
    <source>
        <strain evidence="7">cv. Old Blush</strain>
    </source>
</reference>
<feature type="compositionally biased region" description="Basic and acidic residues" evidence="3">
    <location>
        <begin position="200"/>
        <end position="218"/>
    </location>
</feature>
<dbReference type="OrthoDB" id="608866at2759"/>
<dbReference type="OMA" id="WFLAIEA"/>
<sequence>MEDMSEDQKAIAWLWVVEGLATMKQVDVSLLTDLLGEIGSALPDHMSKNARERVALRCLEELFGSSNNGMNGQVPSAHNSKVSFDLSQSCETVLKRITDETPEFDLRNAGPALLKWDIHSFIVHKKAALPKCALKQLKVSILDGSHPHADVLRGKSSLTMTSDADRVSVNESNQSLNKSCYSAQNMGVEGNSENENLLPSERDRIGSDNEKRERVNDSDDWHIEAKKMKWDASYVSQSIELEQNQIPLDGRECLQDTSERHVPVSVSERCDVAENQMAMEQNRVEDGHSDYAASKRYGQSSDDAIHKDQRENHSNPTSVPRDTFQDKGHQYTCVAEAKDDGGLHCKLRVSNVDPLGETQHKISTKGFSCNSEHDAHIRVPLPSSTDESQKLSNADEGNGWDPGNMAGENLKRVNCSDDFHIRAKRREWDAYYVLQSIEQNQLPLYSEDSSERDVPVSESLRCDLAENQMEMMEEIRALEDGHDDYTESKKNGQSTYDATHHSQLENCCNATSMHQDTIQDEARQHTCVNKTKDDDGLQLELRASGVAAPDESQHTVSTKVFSDNTANDFHIKVLHPATTDGPQWKSLANNKHKHCSKPSSSGVGSLNETQQKNSTQQSDCVSEHDSHIKVSYPAYIDGSQQKNIADKSKELMDFLCESDTSNESDGFHDKKIDAAMKKHAFLRSQCTSSHDSLVTTVTEKNRSLYCNEGGQLLTCKTSNCPVVVHENWLRSSAISFEKGNFYCPFCLYVLALTDYLEARKQTSLLKTGLNAFVHANLENRPMEPVGKVHSKVNNCSRHLEDILLGKPYQNRHLEEREENQGNQCEEHVNEVDDVQFHNIIYDKQQGLPSSSCTDIKSMRGKVHVPAGEKEGKEKAVHECVSAGLDRFQSQVLEGDHLSSKNIQSLLGDHFSSKNTQSLLVGQGQAGAVEVVQQHITDYSLRKRSKSLCTCTQLATTQSRKKKVPWTVEEEEMLKKGVQEFQCNDETRMPWKQIFEFGSEVFLSGRTPTDLKDKWRNICKGSLKSK</sequence>
<feature type="domain" description="HTH myb-type" evidence="5">
    <location>
        <begin position="957"/>
        <end position="1022"/>
    </location>
</feature>
<feature type="region of interest" description="Disordered" evidence="3">
    <location>
        <begin position="588"/>
        <end position="623"/>
    </location>
</feature>
<evidence type="ECO:0000259" key="4">
    <source>
        <dbReference type="PROSITE" id="PS50090"/>
    </source>
</evidence>
<feature type="compositionally biased region" description="Polar residues" evidence="3">
    <location>
        <begin position="382"/>
        <end position="392"/>
    </location>
</feature>
<dbReference type="Proteomes" id="UP000238479">
    <property type="component" value="Chromosome 3"/>
</dbReference>
<feature type="region of interest" description="Disordered" evidence="3">
    <location>
        <begin position="307"/>
        <end position="326"/>
    </location>
</feature>
<dbReference type="SMART" id="SM00717">
    <property type="entry name" value="SANT"/>
    <property type="match status" value="1"/>
</dbReference>
<evidence type="ECO:0000313" key="7">
    <source>
        <dbReference type="Proteomes" id="UP000238479"/>
    </source>
</evidence>
<accession>A0A2P6RDW9</accession>
<feature type="domain" description="Myb-like" evidence="4">
    <location>
        <begin position="957"/>
        <end position="1018"/>
    </location>
</feature>
<dbReference type="InterPro" id="IPR017930">
    <property type="entry name" value="Myb_dom"/>
</dbReference>
<dbReference type="EMBL" id="PDCK01000041">
    <property type="protein sequence ID" value="PRQ44623.1"/>
    <property type="molecule type" value="Genomic_DNA"/>
</dbReference>
<evidence type="ECO:0000313" key="6">
    <source>
        <dbReference type="EMBL" id="PRQ44623.1"/>
    </source>
</evidence>
<dbReference type="PANTHER" id="PTHR47863:SF4">
    <property type="entry name" value="RING_FYVE_PHD ZINC FINGER SUPERFAMILY PROTEIN"/>
    <property type="match status" value="1"/>
</dbReference>
<evidence type="ECO:0000256" key="1">
    <source>
        <dbReference type="ARBA" id="ARBA00004123"/>
    </source>
</evidence>
<comment type="caution">
    <text evidence="6">The sequence shown here is derived from an EMBL/GenBank/DDBJ whole genome shotgun (WGS) entry which is preliminary data.</text>
</comment>
<comment type="subcellular location">
    <subcellularLocation>
        <location evidence="1">Nucleus</location>
    </subcellularLocation>
</comment>
<proteinExistence type="predicted"/>
<dbReference type="GO" id="GO:0005634">
    <property type="term" value="C:nucleus"/>
    <property type="evidence" value="ECO:0007669"/>
    <property type="project" value="UniProtKB-SubCell"/>
</dbReference>
<dbReference type="Gene3D" id="1.10.10.60">
    <property type="entry name" value="Homeodomain-like"/>
    <property type="match status" value="1"/>
</dbReference>
<dbReference type="InterPro" id="IPR009057">
    <property type="entry name" value="Homeodomain-like_sf"/>
</dbReference>
<keyword evidence="7" id="KW-1185">Reference proteome</keyword>
<feature type="compositionally biased region" description="Polar residues" evidence="3">
    <location>
        <begin position="597"/>
        <end position="620"/>
    </location>
</feature>
<dbReference type="CDD" id="cd11660">
    <property type="entry name" value="SANT_TRF"/>
    <property type="match status" value="1"/>
</dbReference>
<name>A0A2P6RDW9_ROSCH</name>
<feature type="region of interest" description="Disordered" evidence="3">
    <location>
        <begin position="183"/>
        <end position="218"/>
    </location>
</feature>
<dbReference type="Gramene" id="PRQ44623">
    <property type="protein sequence ID" value="PRQ44623"/>
    <property type="gene ID" value="RchiOBHm_Chr3g0481261"/>
</dbReference>
<feature type="region of interest" description="Disordered" evidence="3">
    <location>
        <begin position="378"/>
        <end position="407"/>
    </location>
</feature>
<organism evidence="6 7">
    <name type="scientific">Rosa chinensis</name>
    <name type="common">China rose</name>
    <dbReference type="NCBI Taxonomy" id="74649"/>
    <lineage>
        <taxon>Eukaryota</taxon>
        <taxon>Viridiplantae</taxon>
        <taxon>Streptophyta</taxon>
        <taxon>Embryophyta</taxon>
        <taxon>Tracheophyta</taxon>
        <taxon>Spermatophyta</taxon>
        <taxon>Magnoliopsida</taxon>
        <taxon>eudicotyledons</taxon>
        <taxon>Gunneridae</taxon>
        <taxon>Pentapetalae</taxon>
        <taxon>rosids</taxon>
        <taxon>fabids</taxon>
        <taxon>Rosales</taxon>
        <taxon>Rosaceae</taxon>
        <taxon>Rosoideae</taxon>
        <taxon>Rosoideae incertae sedis</taxon>
        <taxon>Rosa</taxon>
    </lineage>
</organism>
<dbReference type="Pfam" id="PF00249">
    <property type="entry name" value="Myb_DNA-binding"/>
    <property type="match status" value="1"/>
</dbReference>
<evidence type="ECO:0000256" key="3">
    <source>
        <dbReference type="SAM" id="MobiDB-lite"/>
    </source>
</evidence>
<dbReference type="Gene3D" id="3.30.40.10">
    <property type="entry name" value="Zinc/RING finger domain, C3HC4 (zinc finger)"/>
    <property type="match status" value="1"/>
</dbReference>
<protein>
    <submittedName>
        <fullName evidence="6">Putative transcription factor MYB-HB-like family</fullName>
    </submittedName>
</protein>
<dbReference type="InterPro" id="IPR013083">
    <property type="entry name" value="Znf_RING/FYVE/PHD"/>
</dbReference>
<evidence type="ECO:0000256" key="2">
    <source>
        <dbReference type="ARBA" id="ARBA00023242"/>
    </source>
</evidence>
<dbReference type="PROSITE" id="PS51294">
    <property type="entry name" value="HTH_MYB"/>
    <property type="match status" value="1"/>
</dbReference>
<dbReference type="InterPro" id="IPR001005">
    <property type="entry name" value="SANT/Myb"/>
</dbReference>
<gene>
    <name evidence="6" type="ORF">RchiOBHm_Chr3g0481261</name>
</gene>
<dbReference type="SUPFAM" id="SSF46689">
    <property type="entry name" value="Homeodomain-like"/>
    <property type="match status" value="1"/>
</dbReference>
<dbReference type="PANTHER" id="PTHR47863">
    <property type="entry name" value="RING/FYVE/PHD ZINC FINGER SUPERFAMILY PROTEIN"/>
    <property type="match status" value="1"/>
</dbReference>